<name>A0A2P2IJ02_RHIMU</name>
<accession>A0A2P2IJ02</accession>
<protein>
    <submittedName>
        <fullName evidence="1">Uncharacterized protein</fullName>
    </submittedName>
</protein>
<proteinExistence type="predicted"/>
<sequence length="16" mass="1745">MMFSQVPMTRTSSQGG</sequence>
<evidence type="ECO:0000313" key="1">
    <source>
        <dbReference type="EMBL" id="MBW81171.1"/>
    </source>
</evidence>
<reference evidence="1" key="1">
    <citation type="submission" date="2018-02" db="EMBL/GenBank/DDBJ databases">
        <title>Rhizophora mucronata_Transcriptome.</title>
        <authorList>
            <person name="Meera S.P."/>
            <person name="Sreeshan A."/>
            <person name="Augustine A."/>
        </authorList>
    </citation>
    <scope>NUCLEOTIDE SEQUENCE</scope>
    <source>
        <tissue evidence="1">Leaf</tissue>
    </source>
</reference>
<dbReference type="EMBL" id="GGEC01000688">
    <property type="protein sequence ID" value="MBW81171.1"/>
    <property type="molecule type" value="Transcribed_RNA"/>
</dbReference>
<organism evidence="1">
    <name type="scientific">Rhizophora mucronata</name>
    <name type="common">Asiatic mangrove</name>
    <dbReference type="NCBI Taxonomy" id="61149"/>
    <lineage>
        <taxon>Eukaryota</taxon>
        <taxon>Viridiplantae</taxon>
        <taxon>Streptophyta</taxon>
        <taxon>Embryophyta</taxon>
        <taxon>Tracheophyta</taxon>
        <taxon>Spermatophyta</taxon>
        <taxon>Magnoliopsida</taxon>
        <taxon>eudicotyledons</taxon>
        <taxon>Gunneridae</taxon>
        <taxon>Pentapetalae</taxon>
        <taxon>rosids</taxon>
        <taxon>fabids</taxon>
        <taxon>Malpighiales</taxon>
        <taxon>Rhizophoraceae</taxon>
        <taxon>Rhizophora</taxon>
    </lineage>
</organism>
<dbReference type="AlphaFoldDB" id="A0A2P2IJ02"/>